<gene>
    <name evidence="3" type="ORF">METZ01_LOCUS80611</name>
</gene>
<dbReference type="PRINTS" id="PR00834">
    <property type="entry name" value="PROTEASES2C"/>
</dbReference>
<dbReference type="PANTHER" id="PTHR43343">
    <property type="entry name" value="PEPTIDASE S12"/>
    <property type="match status" value="1"/>
</dbReference>
<dbReference type="Gene3D" id="2.40.10.120">
    <property type="match status" value="1"/>
</dbReference>
<dbReference type="PANTHER" id="PTHR43343:SF3">
    <property type="entry name" value="PROTEASE DO-LIKE 8, CHLOROPLASTIC"/>
    <property type="match status" value="1"/>
</dbReference>
<dbReference type="SUPFAM" id="SSF50494">
    <property type="entry name" value="Trypsin-like serine proteases"/>
    <property type="match status" value="1"/>
</dbReference>
<reference evidence="3" key="1">
    <citation type="submission" date="2018-05" db="EMBL/GenBank/DDBJ databases">
        <authorList>
            <person name="Lanie J.A."/>
            <person name="Ng W.-L."/>
            <person name="Kazmierczak K.M."/>
            <person name="Andrzejewski T.M."/>
            <person name="Davidsen T.M."/>
            <person name="Wayne K.J."/>
            <person name="Tettelin H."/>
            <person name="Glass J.I."/>
            <person name="Rusch D."/>
            <person name="Podicherti R."/>
            <person name="Tsui H.-C.T."/>
            <person name="Winkler M.E."/>
        </authorList>
    </citation>
    <scope>NUCLEOTIDE SEQUENCE</scope>
</reference>
<dbReference type="Pfam" id="PF13365">
    <property type="entry name" value="Trypsin_2"/>
    <property type="match status" value="1"/>
</dbReference>
<keyword evidence="2" id="KW-0378">Hydrolase</keyword>
<evidence type="ECO:0000313" key="3">
    <source>
        <dbReference type="EMBL" id="SVA27757.1"/>
    </source>
</evidence>
<sequence>MKEVLYKTSMILVLSSFLMLHGEGIKAQQGFELIVLATQNPGRADARVFRLKNGDPLESEGGFRLKLMVQKKGKIKVKLNLSQGGVITLRESGDVEKGSELFLPDRDKWYLLDRHAGTETIIIEVEDTKGSKDINKFRIQHINPAEIGDDTKDLANNLKVIVQNKENKKDLEKTLKSISLRGAGKLLDQINSPNEAGGALTRGIGSWIYRQYSNAVVYIKADVMTGTGFILKDGNIVTNWHIIRGYKKVAVYLKSDLERENYSGEFLVGEVVNFNKLKDLALVKVVGFSKKYQSVELGQLIDVEIGDEVHAIGHPVGGMYWSYTKGNISGYLKGYEWQMEGGQIFNQNVIQTQAPINPGNSGGPLFNDNGKLIGIVTWGATKLQLMNFAVAIDEIRTFLNMPQKEYRSSEQRKPDLLSYKDINKDGSRDFLVLDTDHNGFPDRMLVDKDFNGTFEFVILDENENKIIDGVGFDTDNDGYPDMYRLDLNEDKKTDLYGFDDDQDGEIDRYSKR</sequence>
<dbReference type="AlphaFoldDB" id="A0A381UKB6"/>
<organism evidence="3">
    <name type="scientific">marine metagenome</name>
    <dbReference type="NCBI Taxonomy" id="408172"/>
    <lineage>
        <taxon>unclassified sequences</taxon>
        <taxon>metagenomes</taxon>
        <taxon>ecological metagenomes</taxon>
    </lineage>
</organism>
<accession>A0A381UKB6</accession>
<dbReference type="InterPro" id="IPR001940">
    <property type="entry name" value="Peptidase_S1C"/>
</dbReference>
<dbReference type="InterPro" id="IPR051201">
    <property type="entry name" value="Chloro_Bact_Ser_Proteases"/>
</dbReference>
<keyword evidence="1" id="KW-0645">Protease</keyword>
<proteinExistence type="predicted"/>
<name>A0A381UKB6_9ZZZZ</name>
<protein>
    <recommendedName>
        <fullName evidence="4">Trypsin-like serine protease</fullName>
    </recommendedName>
</protein>
<dbReference type="GO" id="GO:0004252">
    <property type="term" value="F:serine-type endopeptidase activity"/>
    <property type="evidence" value="ECO:0007669"/>
    <property type="project" value="InterPro"/>
</dbReference>
<evidence type="ECO:0008006" key="4">
    <source>
        <dbReference type="Google" id="ProtNLM"/>
    </source>
</evidence>
<dbReference type="InterPro" id="IPR009003">
    <property type="entry name" value="Peptidase_S1_PA"/>
</dbReference>
<dbReference type="GO" id="GO:0006508">
    <property type="term" value="P:proteolysis"/>
    <property type="evidence" value="ECO:0007669"/>
    <property type="project" value="UniProtKB-KW"/>
</dbReference>
<evidence type="ECO:0000256" key="1">
    <source>
        <dbReference type="ARBA" id="ARBA00022670"/>
    </source>
</evidence>
<dbReference type="EMBL" id="UINC01006477">
    <property type="protein sequence ID" value="SVA27757.1"/>
    <property type="molecule type" value="Genomic_DNA"/>
</dbReference>
<evidence type="ECO:0000256" key="2">
    <source>
        <dbReference type="ARBA" id="ARBA00022801"/>
    </source>
</evidence>